<evidence type="ECO:0000256" key="3">
    <source>
        <dbReference type="ARBA" id="ARBA00012438"/>
    </source>
</evidence>
<dbReference type="SMART" id="SM00387">
    <property type="entry name" value="HATPase_c"/>
    <property type="match status" value="1"/>
</dbReference>
<dbReference type="EMBL" id="SIJL01000007">
    <property type="protein sequence ID" value="TBH20505.1"/>
    <property type="molecule type" value="Genomic_DNA"/>
</dbReference>
<keyword evidence="8" id="KW-1133">Transmembrane helix</keyword>
<accession>A0A4Q9B4J7</accession>
<dbReference type="SUPFAM" id="SSF158472">
    <property type="entry name" value="HAMP domain-like"/>
    <property type="match status" value="1"/>
</dbReference>
<dbReference type="RefSeq" id="WP_130841830.1">
    <property type="nucleotide sequence ID" value="NZ_SIJL01000007.1"/>
</dbReference>
<evidence type="ECO:0000256" key="5">
    <source>
        <dbReference type="ARBA" id="ARBA00022679"/>
    </source>
</evidence>
<protein>
    <recommendedName>
        <fullName evidence="3">histidine kinase</fullName>
        <ecNumber evidence="3">2.7.13.3</ecNumber>
    </recommendedName>
</protein>
<dbReference type="Gene3D" id="1.10.287.130">
    <property type="match status" value="1"/>
</dbReference>
<dbReference type="InterPro" id="IPR036890">
    <property type="entry name" value="HATPase_C_sf"/>
</dbReference>
<evidence type="ECO:0000256" key="1">
    <source>
        <dbReference type="ARBA" id="ARBA00000085"/>
    </source>
</evidence>
<dbReference type="PANTHER" id="PTHR43711">
    <property type="entry name" value="TWO-COMPONENT HISTIDINE KINASE"/>
    <property type="match status" value="1"/>
</dbReference>
<dbReference type="PRINTS" id="PR00344">
    <property type="entry name" value="BCTRLSENSOR"/>
</dbReference>
<dbReference type="FunFam" id="3.30.565.10:FF:000006">
    <property type="entry name" value="Sensor histidine kinase WalK"/>
    <property type="match status" value="1"/>
</dbReference>
<keyword evidence="8" id="KW-0812">Transmembrane</keyword>
<gene>
    <name evidence="11" type="ORF">ETP66_06765</name>
</gene>
<dbReference type="Pfam" id="PF02518">
    <property type="entry name" value="HATPase_c"/>
    <property type="match status" value="1"/>
</dbReference>
<dbReference type="GO" id="GO:0016020">
    <property type="term" value="C:membrane"/>
    <property type="evidence" value="ECO:0007669"/>
    <property type="project" value="UniProtKB-SubCell"/>
</dbReference>
<dbReference type="GO" id="GO:0000155">
    <property type="term" value="F:phosphorelay sensor kinase activity"/>
    <property type="evidence" value="ECO:0007669"/>
    <property type="project" value="InterPro"/>
</dbReference>
<evidence type="ECO:0000256" key="4">
    <source>
        <dbReference type="ARBA" id="ARBA00022553"/>
    </source>
</evidence>
<evidence type="ECO:0000256" key="7">
    <source>
        <dbReference type="ARBA" id="ARBA00023012"/>
    </source>
</evidence>
<sequence length="379" mass="41528">MRPKIASQIFAKLFLSHLLVALLALFLFFLLAETLAPSFYRGHVERMYHALSMMGGLMMGEALRRDLEEGLRSTLTTALLAALPLSVAGAALSASFASLRFSRTARLLAEGSRRMAQGEYRVRLPVLEKDELGELALHFNRLAEALERVEQSRVGLIGTVAHELRTPLSALQAYAEALADGVMEPEKAAERIQQEVRAMSRLIRDLSLVSQVESGAVELHPEPLDPKGLLEQAAERFRPAFQAKGVALEVAAPSFLPRVWADAERTLQVLANLLSNALRHTPEGGRVRLGAERTGQAVVFSVEDTGPGIPEEHLPRIFERFYRIDPSRSRQDGGTGVGLTIAKSLVEAMGGRIWVESQLGRGSVFRFTLPLYTGLTGKA</sequence>
<evidence type="ECO:0000256" key="2">
    <source>
        <dbReference type="ARBA" id="ARBA00004370"/>
    </source>
</evidence>
<proteinExistence type="predicted"/>
<dbReference type="PANTHER" id="PTHR43711:SF1">
    <property type="entry name" value="HISTIDINE KINASE 1"/>
    <property type="match status" value="1"/>
</dbReference>
<dbReference type="PROSITE" id="PS50109">
    <property type="entry name" value="HIS_KIN"/>
    <property type="match status" value="1"/>
</dbReference>
<comment type="subcellular location">
    <subcellularLocation>
        <location evidence="2">Membrane</location>
    </subcellularLocation>
</comment>
<keyword evidence="8" id="KW-0472">Membrane</keyword>
<dbReference type="InterPro" id="IPR036097">
    <property type="entry name" value="HisK_dim/P_sf"/>
</dbReference>
<keyword evidence="7" id="KW-0902">Two-component regulatory system</keyword>
<evidence type="ECO:0000313" key="11">
    <source>
        <dbReference type="EMBL" id="TBH20505.1"/>
    </source>
</evidence>
<dbReference type="InterPro" id="IPR050736">
    <property type="entry name" value="Sensor_HK_Regulatory"/>
</dbReference>
<evidence type="ECO:0000313" key="12">
    <source>
        <dbReference type="Proteomes" id="UP000292858"/>
    </source>
</evidence>
<evidence type="ECO:0000259" key="9">
    <source>
        <dbReference type="PROSITE" id="PS50109"/>
    </source>
</evidence>
<dbReference type="EC" id="2.7.13.3" evidence="3"/>
<dbReference type="CDD" id="cd16922">
    <property type="entry name" value="HATPase_EvgS-ArcB-TorS-like"/>
    <property type="match status" value="1"/>
</dbReference>
<keyword evidence="12" id="KW-1185">Reference proteome</keyword>
<comment type="caution">
    <text evidence="11">The sequence shown here is derived from an EMBL/GenBank/DDBJ whole genome shotgun (WGS) entry which is preliminary data.</text>
</comment>
<dbReference type="CDD" id="cd00082">
    <property type="entry name" value="HisKA"/>
    <property type="match status" value="1"/>
</dbReference>
<keyword evidence="4" id="KW-0597">Phosphoprotein</keyword>
<feature type="transmembrane region" description="Helical" evidence="8">
    <location>
        <begin position="47"/>
        <end position="63"/>
    </location>
</feature>
<dbReference type="OrthoDB" id="335833at2"/>
<dbReference type="SMART" id="SM00304">
    <property type="entry name" value="HAMP"/>
    <property type="match status" value="1"/>
</dbReference>
<dbReference type="SUPFAM" id="SSF47384">
    <property type="entry name" value="Homodimeric domain of signal transducing histidine kinase"/>
    <property type="match status" value="1"/>
</dbReference>
<dbReference type="Pfam" id="PF00512">
    <property type="entry name" value="HisKA"/>
    <property type="match status" value="1"/>
</dbReference>
<evidence type="ECO:0000256" key="8">
    <source>
        <dbReference type="SAM" id="Phobius"/>
    </source>
</evidence>
<dbReference type="Gene3D" id="3.30.565.10">
    <property type="entry name" value="Histidine kinase-like ATPase, C-terminal domain"/>
    <property type="match status" value="1"/>
</dbReference>
<dbReference type="CDD" id="cd06225">
    <property type="entry name" value="HAMP"/>
    <property type="match status" value="1"/>
</dbReference>
<keyword evidence="5" id="KW-0808">Transferase</keyword>
<feature type="domain" description="Histidine kinase" evidence="9">
    <location>
        <begin position="159"/>
        <end position="373"/>
    </location>
</feature>
<dbReference type="Gene3D" id="6.10.340.10">
    <property type="match status" value="1"/>
</dbReference>
<dbReference type="InterPro" id="IPR004358">
    <property type="entry name" value="Sig_transdc_His_kin-like_C"/>
</dbReference>
<feature type="transmembrane region" description="Helical" evidence="8">
    <location>
        <begin position="75"/>
        <end position="97"/>
    </location>
</feature>
<evidence type="ECO:0000256" key="6">
    <source>
        <dbReference type="ARBA" id="ARBA00022777"/>
    </source>
</evidence>
<dbReference type="SMART" id="SM00388">
    <property type="entry name" value="HisKA"/>
    <property type="match status" value="1"/>
</dbReference>
<dbReference type="InterPro" id="IPR003661">
    <property type="entry name" value="HisK_dim/P_dom"/>
</dbReference>
<dbReference type="InterPro" id="IPR003594">
    <property type="entry name" value="HATPase_dom"/>
</dbReference>
<organism evidence="11 12">
    <name type="scientific">Thermus thermamylovorans</name>
    <dbReference type="NCBI Taxonomy" id="2509362"/>
    <lineage>
        <taxon>Bacteria</taxon>
        <taxon>Thermotogati</taxon>
        <taxon>Deinococcota</taxon>
        <taxon>Deinococci</taxon>
        <taxon>Thermales</taxon>
        <taxon>Thermaceae</taxon>
        <taxon>Thermus</taxon>
    </lineage>
</organism>
<dbReference type="PROSITE" id="PS50885">
    <property type="entry name" value="HAMP"/>
    <property type="match status" value="1"/>
</dbReference>
<name>A0A4Q9B4J7_9DEIN</name>
<reference evidence="11 12" key="1">
    <citation type="submission" date="2019-02" db="EMBL/GenBank/DDBJ databases">
        <title>Thermus sp. a novel from hot spring.</title>
        <authorList>
            <person name="Zhao Z."/>
        </authorList>
    </citation>
    <scope>NUCLEOTIDE SEQUENCE [LARGE SCALE GENOMIC DNA]</scope>
    <source>
        <strain evidence="11 12">CFH 72773T</strain>
    </source>
</reference>
<feature type="domain" description="HAMP" evidence="10">
    <location>
        <begin position="99"/>
        <end position="151"/>
    </location>
</feature>
<dbReference type="AlphaFoldDB" id="A0A4Q9B4J7"/>
<keyword evidence="6 11" id="KW-0418">Kinase</keyword>
<dbReference type="InterPro" id="IPR003660">
    <property type="entry name" value="HAMP_dom"/>
</dbReference>
<dbReference type="SUPFAM" id="SSF55874">
    <property type="entry name" value="ATPase domain of HSP90 chaperone/DNA topoisomerase II/histidine kinase"/>
    <property type="match status" value="1"/>
</dbReference>
<comment type="catalytic activity">
    <reaction evidence="1">
        <text>ATP + protein L-histidine = ADP + protein N-phospho-L-histidine.</text>
        <dbReference type="EC" id="2.7.13.3"/>
    </reaction>
</comment>
<dbReference type="Proteomes" id="UP000292858">
    <property type="component" value="Unassembled WGS sequence"/>
</dbReference>
<evidence type="ECO:0000259" key="10">
    <source>
        <dbReference type="PROSITE" id="PS50885"/>
    </source>
</evidence>
<dbReference type="Pfam" id="PF00672">
    <property type="entry name" value="HAMP"/>
    <property type="match status" value="1"/>
</dbReference>
<dbReference type="InterPro" id="IPR005467">
    <property type="entry name" value="His_kinase_dom"/>
</dbReference>